<dbReference type="InterPro" id="IPR029069">
    <property type="entry name" value="HotDog_dom_sf"/>
</dbReference>
<dbReference type="InterPro" id="IPR006683">
    <property type="entry name" value="Thioestr_dom"/>
</dbReference>
<proteinExistence type="inferred from homology"/>
<dbReference type="SUPFAM" id="SSF54637">
    <property type="entry name" value="Thioesterase/thiol ester dehydrase-isomerase"/>
    <property type="match status" value="1"/>
</dbReference>
<evidence type="ECO:0000256" key="19">
    <source>
        <dbReference type="ARBA" id="ARBA00047588"/>
    </source>
</evidence>
<evidence type="ECO:0000256" key="2">
    <source>
        <dbReference type="ARBA" id="ARBA00004496"/>
    </source>
</evidence>
<dbReference type="InterPro" id="IPR052365">
    <property type="entry name" value="THEM4/THEM5_acyl-CoA_thioest"/>
</dbReference>
<evidence type="ECO:0000256" key="14">
    <source>
        <dbReference type="ARBA" id="ARBA00037002"/>
    </source>
</evidence>
<comment type="catalytic activity">
    <reaction evidence="20">
        <text>hexadecanoyl-CoA + H2O = hexadecanoate + CoA + H(+)</text>
        <dbReference type="Rhea" id="RHEA:16645"/>
        <dbReference type="ChEBI" id="CHEBI:7896"/>
        <dbReference type="ChEBI" id="CHEBI:15377"/>
        <dbReference type="ChEBI" id="CHEBI:15378"/>
        <dbReference type="ChEBI" id="CHEBI:57287"/>
        <dbReference type="ChEBI" id="CHEBI:57379"/>
        <dbReference type="EC" id="3.1.2.2"/>
    </reaction>
    <physiologicalReaction direction="left-to-right" evidence="20">
        <dbReference type="Rhea" id="RHEA:16646"/>
    </physiologicalReaction>
</comment>
<keyword evidence="8" id="KW-0276">Fatty acid metabolism</keyword>
<comment type="catalytic activity">
    <reaction evidence="21">
        <text>decanoyl-CoA + H2O = decanoate + CoA + H(+)</text>
        <dbReference type="Rhea" id="RHEA:40059"/>
        <dbReference type="ChEBI" id="CHEBI:15377"/>
        <dbReference type="ChEBI" id="CHEBI:15378"/>
        <dbReference type="ChEBI" id="CHEBI:27689"/>
        <dbReference type="ChEBI" id="CHEBI:57287"/>
        <dbReference type="ChEBI" id="CHEBI:61430"/>
    </reaction>
    <physiologicalReaction direction="left-to-right" evidence="21">
        <dbReference type="Rhea" id="RHEA:40060"/>
    </physiologicalReaction>
</comment>
<keyword evidence="5" id="KW-0963">Cytoplasm</keyword>
<evidence type="ECO:0000256" key="21">
    <source>
        <dbReference type="ARBA" id="ARBA00047969"/>
    </source>
</evidence>
<sequence length="163" mass="17721">MPSLDPEQLDPYTFGESQPCFGCSPNHPIGFRLRFSKIGDDTVQTTFLPGEVHQGPPGIMHGGLVTTLADEIAAWAVIGCLGKFGFTANLQGKFHHPVRIGAPIEGTGRIVRNGHRVIVVDVELAQSGLKPYTGQFTFAVLDKAGTERLLQRPLPDGWEKFGR</sequence>
<keyword evidence="10" id="KW-0443">Lipid metabolism</keyword>
<evidence type="ECO:0000256" key="13">
    <source>
        <dbReference type="ARBA" id="ARBA00035852"/>
    </source>
</evidence>
<evidence type="ECO:0000256" key="20">
    <source>
        <dbReference type="ARBA" id="ARBA00047734"/>
    </source>
</evidence>
<evidence type="ECO:0000259" key="24">
    <source>
        <dbReference type="Pfam" id="PF03061"/>
    </source>
</evidence>
<dbReference type="Pfam" id="PF03061">
    <property type="entry name" value="4HBT"/>
    <property type="match status" value="1"/>
</dbReference>
<comment type="catalytic activity">
    <reaction evidence="22">
        <text>dodecanoyl-CoA + H2O = dodecanoate + CoA + H(+)</text>
        <dbReference type="Rhea" id="RHEA:30135"/>
        <dbReference type="ChEBI" id="CHEBI:15377"/>
        <dbReference type="ChEBI" id="CHEBI:15378"/>
        <dbReference type="ChEBI" id="CHEBI:18262"/>
        <dbReference type="ChEBI" id="CHEBI:57287"/>
        <dbReference type="ChEBI" id="CHEBI:57375"/>
    </reaction>
    <physiologicalReaction direction="left-to-right" evidence="22">
        <dbReference type="Rhea" id="RHEA:30136"/>
    </physiologicalReaction>
</comment>
<dbReference type="Gene3D" id="3.10.129.10">
    <property type="entry name" value="Hotdog Thioesterase"/>
    <property type="match status" value="1"/>
</dbReference>
<comment type="catalytic activity">
    <reaction evidence="14">
        <text>(9Z)-octadecenoyl-CoA + H2O = (9Z)-octadecenoate + CoA + H(+)</text>
        <dbReference type="Rhea" id="RHEA:40139"/>
        <dbReference type="ChEBI" id="CHEBI:15377"/>
        <dbReference type="ChEBI" id="CHEBI:15378"/>
        <dbReference type="ChEBI" id="CHEBI:30823"/>
        <dbReference type="ChEBI" id="CHEBI:57287"/>
        <dbReference type="ChEBI" id="CHEBI:57387"/>
    </reaction>
    <physiologicalReaction direction="left-to-right" evidence="14">
        <dbReference type="Rhea" id="RHEA:40140"/>
    </physiologicalReaction>
</comment>
<evidence type="ECO:0000256" key="12">
    <source>
        <dbReference type="ARBA" id="ARBA00023273"/>
    </source>
</evidence>
<name>A0ABZ2L3L2_9BACT</name>
<keyword evidence="9" id="KW-0809">Transit peptide</keyword>
<evidence type="ECO:0000256" key="4">
    <source>
        <dbReference type="ARBA" id="ARBA00022475"/>
    </source>
</evidence>
<evidence type="ECO:0000256" key="17">
    <source>
        <dbReference type="ARBA" id="ARBA00040123"/>
    </source>
</evidence>
<accession>A0ABZ2L3L2</accession>
<keyword evidence="4" id="KW-1003">Cell membrane</keyword>
<keyword evidence="7" id="KW-0378">Hydrolase</keyword>
<dbReference type="PANTHER" id="PTHR12418">
    <property type="entry name" value="ACYL-COENZYME A THIOESTERASE THEM4"/>
    <property type="match status" value="1"/>
</dbReference>
<dbReference type="EC" id="3.1.2.2" evidence="16"/>
<reference evidence="25" key="1">
    <citation type="submission" date="2021-12" db="EMBL/GenBank/DDBJ databases">
        <title>Discovery of the Pendulisporaceae a myxobacterial family with distinct sporulation behavior and unique specialized metabolism.</title>
        <authorList>
            <person name="Garcia R."/>
            <person name="Popoff A."/>
            <person name="Bader C.D."/>
            <person name="Loehr J."/>
            <person name="Walesch S."/>
            <person name="Walt C."/>
            <person name="Boldt J."/>
            <person name="Bunk B."/>
            <person name="Haeckl F.J.F.P.J."/>
            <person name="Gunesch A.P."/>
            <person name="Birkelbach J."/>
            <person name="Nuebel U."/>
            <person name="Pietschmann T."/>
            <person name="Bach T."/>
            <person name="Mueller R."/>
        </authorList>
    </citation>
    <scope>NUCLEOTIDE SEQUENCE</scope>
    <source>
        <strain evidence="25">MSr11367</strain>
    </source>
</reference>
<gene>
    <name evidence="25" type="ORF">LVJ94_52690</name>
</gene>
<evidence type="ECO:0000256" key="23">
    <source>
        <dbReference type="ARBA" id="ARBA00048180"/>
    </source>
</evidence>
<evidence type="ECO:0000256" key="3">
    <source>
        <dbReference type="ARBA" id="ARBA00004632"/>
    </source>
</evidence>
<feature type="domain" description="Thioesterase" evidence="24">
    <location>
        <begin position="58"/>
        <end position="125"/>
    </location>
</feature>
<dbReference type="CDD" id="cd03443">
    <property type="entry name" value="PaaI_thioesterase"/>
    <property type="match status" value="1"/>
</dbReference>
<evidence type="ECO:0000313" key="25">
    <source>
        <dbReference type="EMBL" id="WXB05542.1"/>
    </source>
</evidence>
<evidence type="ECO:0000256" key="10">
    <source>
        <dbReference type="ARBA" id="ARBA00023098"/>
    </source>
</evidence>
<comment type="catalytic activity">
    <reaction evidence="23">
        <text>tetradecanoyl-CoA + H2O = tetradecanoate + CoA + H(+)</text>
        <dbReference type="Rhea" id="RHEA:40119"/>
        <dbReference type="ChEBI" id="CHEBI:15377"/>
        <dbReference type="ChEBI" id="CHEBI:15378"/>
        <dbReference type="ChEBI" id="CHEBI:30807"/>
        <dbReference type="ChEBI" id="CHEBI:57287"/>
        <dbReference type="ChEBI" id="CHEBI:57385"/>
    </reaction>
    <physiologicalReaction direction="left-to-right" evidence="23">
        <dbReference type="Rhea" id="RHEA:40120"/>
    </physiologicalReaction>
</comment>
<organism evidence="25 26">
    <name type="scientific">Pendulispora rubella</name>
    <dbReference type="NCBI Taxonomy" id="2741070"/>
    <lineage>
        <taxon>Bacteria</taxon>
        <taxon>Pseudomonadati</taxon>
        <taxon>Myxococcota</taxon>
        <taxon>Myxococcia</taxon>
        <taxon>Myxococcales</taxon>
        <taxon>Sorangiineae</taxon>
        <taxon>Pendulisporaceae</taxon>
        <taxon>Pendulispora</taxon>
    </lineage>
</organism>
<evidence type="ECO:0000256" key="6">
    <source>
        <dbReference type="ARBA" id="ARBA00022703"/>
    </source>
</evidence>
<dbReference type="Proteomes" id="UP001374803">
    <property type="component" value="Chromosome"/>
</dbReference>
<evidence type="ECO:0000256" key="5">
    <source>
        <dbReference type="ARBA" id="ARBA00022490"/>
    </source>
</evidence>
<evidence type="ECO:0000256" key="11">
    <source>
        <dbReference type="ARBA" id="ARBA00023136"/>
    </source>
</evidence>
<keyword evidence="26" id="KW-1185">Reference proteome</keyword>
<dbReference type="RefSeq" id="WP_394835189.1">
    <property type="nucleotide sequence ID" value="NZ_CP089929.1"/>
</dbReference>
<evidence type="ECO:0000256" key="8">
    <source>
        <dbReference type="ARBA" id="ARBA00022832"/>
    </source>
</evidence>
<protein>
    <recommendedName>
        <fullName evidence="17">Acyl-coenzyme A thioesterase THEM4</fullName>
        <ecNumber evidence="16">3.1.2.2</ecNumber>
    </recommendedName>
    <alternativeName>
        <fullName evidence="18">Thioesterase superfamily member 4</fullName>
    </alternativeName>
</protein>
<evidence type="ECO:0000256" key="9">
    <source>
        <dbReference type="ARBA" id="ARBA00022946"/>
    </source>
</evidence>
<evidence type="ECO:0000256" key="16">
    <source>
        <dbReference type="ARBA" id="ARBA00038848"/>
    </source>
</evidence>
<keyword evidence="6" id="KW-0053">Apoptosis</keyword>
<comment type="catalytic activity">
    <reaction evidence="19">
        <text>octanoyl-CoA + H2O = octanoate + CoA + H(+)</text>
        <dbReference type="Rhea" id="RHEA:30143"/>
        <dbReference type="ChEBI" id="CHEBI:15377"/>
        <dbReference type="ChEBI" id="CHEBI:15378"/>
        <dbReference type="ChEBI" id="CHEBI:25646"/>
        <dbReference type="ChEBI" id="CHEBI:57287"/>
        <dbReference type="ChEBI" id="CHEBI:57386"/>
    </reaction>
    <physiologicalReaction direction="left-to-right" evidence="19">
        <dbReference type="Rhea" id="RHEA:30144"/>
    </physiologicalReaction>
</comment>
<comment type="subcellular location">
    <subcellularLocation>
        <location evidence="3">Cell projection</location>
        <location evidence="3">Ruffle membrane</location>
    </subcellularLocation>
    <subcellularLocation>
        <location evidence="2">Cytoplasm</location>
    </subcellularLocation>
    <subcellularLocation>
        <location evidence="1">Membrane</location>
        <topology evidence="1">Peripheral membrane protein</topology>
    </subcellularLocation>
</comment>
<evidence type="ECO:0000256" key="18">
    <source>
        <dbReference type="ARBA" id="ARBA00043210"/>
    </source>
</evidence>
<dbReference type="PANTHER" id="PTHR12418:SF19">
    <property type="entry name" value="ACYL-COENZYME A THIOESTERASE THEM4"/>
    <property type="match status" value="1"/>
</dbReference>
<comment type="similarity">
    <text evidence="15">Belongs to the THEM4/THEM5 thioesterase family.</text>
</comment>
<evidence type="ECO:0000256" key="1">
    <source>
        <dbReference type="ARBA" id="ARBA00004170"/>
    </source>
</evidence>
<evidence type="ECO:0000256" key="7">
    <source>
        <dbReference type="ARBA" id="ARBA00022801"/>
    </source>
</evidence>
<keyword evidence="11" id="KW-0472">Membrane</keyword>
<evidence type="ECO:0000256" key="22">
    <source>
        <dbReference type="ARBA" id="ARBA00048074"/>
    </source>
</evidence>
<evidence type="ECO:0000313" key="26">
    <source>
        <dbReference type="Proteomes" id="UP001374803"/>
    </source>
</evidence>
<comment type="catalytic activity">
    <reaction evidence="13">
        <text>(5Z,8Z,11Z,14Z)-eicosatetraenoyl-CoA + H2O = (5Z,8Z,11Z,14Z)-eicosatetraenoate + CoA + H(+)</text>
        <dbReference type="Rhea" id="RHEA:40151"/>
        <dbReference type="ChEBI" id="CHEBI:15377"/>
        <dbReference type="ChEBI" id="CHEBI:15378"/>
        <dbReference type="ChEBI" id="CHEBI:32395"/>
        <dbReference type="ChEBI" id="CHEBI:57287"/>
        <dbReference type="ChEBI" id="CHEBI:57368"/>
    </reaction>
    <physiologicalReaction direction="left-to-right" evidence="13">
        <dbReference type="Rhea" id="RHEA:40152"/>
    </physiologicalReaction>
</comment>
<keyword evidence="12" id="KW-0966">Cell projection</keyword>
<dbReference type="EMBL" id="CP089983">
    <property type="protein sequence ID" value="WXB05542.1"/>
    <property type="molecule type" value="Genomic_DNA"/>
</dbReference>
<evidence type="ECO:0000256" key="15">
    <source>
        <dbReference type="ARBA" id="ARBA00038456"/>
    </source>
</evidence>